<dbReference type="InterPro" id="IPR036864">
    <property type="entry name" value="Zn2-C6_fun-type_DNA-bd_sf"/>
</dbReference>
<dbReference type="InterPro" id="IPR001138">
    <property type="entry name" value="Zn2Cys6_DnaBD"/>
</dbReference>
<comment type="subcellular location">
    <subcellularLocation>
        <location evidence="1">Nucleus</location>
    </subcellularLocation>
</comment>
<evidence type="ECO:0000313" key="7">
    <source>
        <dbReference type="Proteomes" id="UP000756921"/>
    </source>
</evidence>
<accession>A0A9P6GJP1</accession>
<feature type="region of interest" description="Disordered" evidence="5">
    <location>
        <begin position="637"/>
        <end position="656"/>
    </location>
</feature>
<dbReference type="OrthoDB" id="5958943at2759"/>
<dbReference type="GO" id="GO:0003677">
    <property type="term" value="F:DNA binding"/>
    <property type="evidence" value="ECO:0007669"/>
    <property type="project" value="UniProtKB-KW"/>
</dbReference>
<dbReference type="CDD" id="cd00067">
    <property type="entry name" value="GAL4"/>
    <property type="match status" value="1"/>
</dbReference>
<evidence type="ECO:0000256" key="1">
    <source>
        <dbReference type="ARBA" id="ARBA00004123"/>
    </source>
</evidence>
<name>A0A9P6GJP1_9PLEO</name>
<dbReference type="GO" id="GO:0000981">
    <property type="term" value="F:DNA-binding transcription factor activity, RNA polymerase II-specific"/>
    <property type="evidence" value="ECO:0007669"/>
    <property type="project" value="InterPro"/>
</dbReference>
<keyword evidence="2" id="KW-0479">Metal-binding</keyword>
<dbReference type="InterPro" id="IPR050987">
    <property type="entry name" value="AtrR-like"/>
</dbReference>
<sequence>MSHKPLRRRPICDHSSERHLFPFFAFESWVAIMNFVDVQPTSFLDYAWTSPAQAGAQGPKSATTTTTTRTSRKQNRCCDQCRRGKRACDASILEDALLNGNGEFPATFHYSDVFGPLAPCGNCEKTKKTCTFEWLQSQRILQATTPQPNPTPPAKKRRTASKGSQDRKDAIPPTCGQQAPQLPIGSGLGNGACYMPQSEPVNVGVTFADFPCGIQFSDSLTSQFQYDYAPTDFVWDNPSLLDGIPPCDVSENPYNALPIEWDSGNGSSIHTASPGDAVPKSEESSPSVGSSDASIAPHGVVRLPPKRRRRGSSATSAISHSSMALTSDLLSSANTAFLADGLLRIYHDSFENHLSCWLTEKTCPYIRDCDVSLPNDCGPDWNRIYHRVFKLDQSPSVRGRLLNIAEDRAASRALNLAIFSFASQWAVPDAKRRARYPFQIDERTGCIRQPHRTSSSQTKFNRSLQLNAWHEARKAVQEASDIESFRVVLAHIVFSLTQKPEDESDHIKSSPGSETTEPSLKTKTDKDVDTTECEDLLSKLDLAMNDDGPPLHLEQGLRLIHSLRSRMTMAGAFGGRRKKKPRCWKHLQTSGLEAADRATVDVLFWLGIMFDTLSSAMHKRPLVVALEDSDLPAIKNMIRDGQSSPGAPTPSDPRAEDLWDDLLFRRQRIRKQRTHVRWPCSEDKAASLLCEAAPIKVLLFRKVTRIQTLLARHAQSDKIEVAVHSALEVYEHWQRAYAPFLRDCVEHHEELSERVQSWYVCLAGHWHLATLLLADLIETMDETESGLESRRRDRDSLRFIARFREDNCRSLSDIARRACLHENGILSQANSGLFSMGQGALFSEPWSDVLVRAFAMAGAVLVESTKAPNIRNLGQEDASRRAENCIKALRFLGQRSDKALTAANLLTEELELKVDEGDGLFPSAVPGAVACSG</sequence>
<feature type="region of interest" description="Disordered" evidence="5">
    <location>
        <begin position="500"/>
        <end position="527"/>
    </location>
</feature>
<evidence type="ECO:0000256" key="4">
    <source>
        <dbReference type="ARBA" id="ARBA00023242"/>
    </source>
</evidence>
<keyword evidence="7" id="KW-1185">Reference proteome</keyword>
<organism evidence="6 7">
    <name type="scientific">Paraphaeosphaeria minitans</name>
    <dbReference type="NCBI Taxonomy" id="565426"/>
    <lineage>
        <taxon>Eukaryota</taxon>
        <taxon>Fungi</taxon>
        <taxon>Dikarya</taxon>
        <taxon>Ascomycota</taxon>
        <taxon>Pezizomycotina</taxon>
        <taxon>Dothideomycetes</taxon>
        <taxon>Pleosporomycetidae</taxon>
        <taxon>Pleosporales</taxon>
        <taxon>Massarineae</taxon>
        <taxon>Didymosphaeriaceae</taxon>
        <taxon>Paraphaeosphaeria</taxon>
    </lineage>
</organism>
<keyword evidence="3" id="KW-0238">DNA-binding</keyword>
<dbReference type="GO" id="GO:0005634">
    <property type="term" value="C:nucleus"/>
    <property type="evidence" value="ECO:0007669"/>
    <property type="project" value="UniProtKB-SubCell"/>
</dbReference>
<evidence type="ECO:0000256" key="2">
    <source>
        <dbReference type="ARBA" id="ARBA00022723"/>
    </source>
</evidence>
<feature type="region of interest" description="Disordered" evidence="5">
    <location>
        <begin position="265"/>
        <end position="317"/>
    </location>
</feature>
<dbReference type="GO" id="GO:0008270">
    <property type="term" value="F:zinc ion binding"/>
    <property type="evidence" value="ECO:0007669"/>
    <property type="project" value="InterPro"/>
</dbReference>
<comment type="caution">
    <text evidence="6">The sequence shown here is derived from an EMBL/GenBank/DDBJ whole genome shotgun (WGS) entry which is preliminary data.</text>
</comment>
<feature type="compositionally biased region" description="Low complexity" evidence="5">
    <location>
        <begin position="284"/>
        <end position="294"/>
    </location>
</feature>
<feature type="region of interest" description="Disordered" evidence="5">
    <location>
        <begin position="142"/>
        <end position="181"/>
    </location>
</feature>
<evidence type="ECO:0000313" key="6">
    <source>
        <dbReference type="EMBL" id="KAF9736638.1"/>
    </source>
</evidence>
<gene>
    <name evidence="6" type="ORF">PMIN01_04417</name>
</gene>
<dbReference type="EMBL" id="WJXW01000004">
    <property type="protein sequence ID" value="KAF9736638.1"/>
    <property type="molecule type" value="Genomic_DNA"/>
</dbReference>
<reference evidence="6" key="1">
    <citation type="journal article" date="2020" name="Mol. Plant Microbe Interact.">
        <title>Genome Sequence of the Biocontrol Agent Coniothyrium minitans strain Conio (IMI 134523).</title>
        <authorList>
            <person name="Patel D."/>
            <person name="Shittu T.A."/>
            <person name="Baroncelli R."/>
            <person name="Muthumeenakshi S."/>
            <person name="Osborne T.H."/>
            <person name="Janganan T.K."/>
            <person name="Sreenivasaprasad S."/>
        </authorList>
    </citation>
    <scope>NUCLEOTIDE SEQUENCE</scope>
    <source>
        <strain evidence="6">Conio</strain>
    </source>
</reference>
<feature type="compositionally biased region" description="Polar residues" evidence="5">
    <location>
        <begin position="510"/>
        <end position="519"/>
    </location>
</feature>
<keyword evidence="4" id="KW-0539">Nucleus</keyword>
<dbReference type="PANTHER" id="PTHR46910:SF3">
    <property type="entry name" value="HALOTOLERANCE PROTEIN 9-RELATED"/>
    <property type="match status" value="1"/>
</dbReference>
<dbReference type="AlphaFoldDB" id="A0A9P6GJP1"/>
<protein>
    <submittedName>
        <fullName evidence="6">C6 zinc finger domain-containing protein</fullName>
    </submittedName>
</protein>
<dbReference type="Proteomes" id="UP000756921">
    <property type="component" value="Unassembled WGS sequence"/>
</dbReference>
<evidence type="ECO:0000256" key="3">
    <source>
        <dbReference type="ARBA" id="ARBA00023125"/>
    </source>
</evidence>
<dbReference type="Gene3D" id="4.10.240.10">
    <property type="entry name" value="Zn(2)-C6 fungal-type DNA-binding domain"/>
    <property type="match status" value="1"/>
</dbReference>
<evidence type="ECO:0000256" key="5">
    <source>
        <dbReference type="SAM" id="MobiDB-lite"/>
    </source>
</evidence>
<dbReference type="PANTHER" id="PTHR46910">
    <property type="entry name" value="TRANSCRIPTION FACTOR PDR1"/>
    <property type="match status" value="1"/>
</dbReference>
<proteinExistence type="predicted"/>